<dbReference type="InterPro" id="IPR005269">
    <property type="entry name" value="LOG"/>
</dbReference>
<dbReference type="Proteomes" id="UP001524499">
    <property type="component" value="Unassembled WGS sequence"/>
</dbReference>
<evidence type="ECO:0000313" key="5">
    <source>
        <dbReference type="Proteomes" id="UP001524499"/>
    </source>
</evidence>
<dbReference type="EMBL" id="JANIBJ010000026">
    <property type="protein sequence ID" value="MCQ8105214.1"/>
    <property type="molecule type" value="Genomic_DNA"/>
</dbReference>
<keyword evidence="3" id="KW-0378">Hydrolase</keyword>
<evidence type="ECO:0000256" key="1">
    <source>
        <dbReference type="ARBA" id="ARBA00000274"/>
    </source>
</evidence>
<dbReference type="RefSeq" id="WP_256603126.1">
    <property type="nucleotide sequence ID" value="NZ_JANIBJ010000026.1"/>
</dbReference>
<keyword evidence="5" id="KW-1185">Reference proteome</keyword>
<evidence type="ECO:0000313" key="4">
    <source>
        <dbReference type="EMBL" id="MCQ8105214.1"/>
    </source>
</evidence>
<dbReference type="Gene3D" id="3.40.50.450">
    <property type="match status" value="1"/>
</dbReference>
<proteinExistence type="inferred from homology"/>
<reference evidence="4 5" key="1">
    <citation type="submission" date="2022-07" db="EMBL/GenBank/DDBJ databases">
        <title>Methylomonas rivi sp. nov., Methylomonas rosea sp. nov., Methylomonas aureus sp. nov. and Methylomonas subterranea sp. nov., four novel methanotrophs isolated from a freshwater creek and the deep terrestrial subsurface.</title>
        <authorList>
            <person name="Abin C."/>
            <person name="Sankaranarayanan K."/>
            <person name="Garner C."/>
            <person name="Sindelar R."/>
            <person name="Kotary K."/>
            <person name="Garner R."/>
            <person name="Barclay S."/>
            <person name="Lawson P."/>
            <person name="Krumholz L."/>
        </authorList>
    </citation>
    <scope>NUCLEOTIDE SEQUENCE [LARGE SCALE GENOMIC DNA]</scope>
    <source>
        <strain evidence="4 5">SURF-2</strain>
    </source>
</reference>
<dbReference type="PANTHER" id="PTHR31223:SF70">
    <property type="entry name" value="LOG FAMILY PROTEIN YJL055W"/>
    <property type="match status" value="1"/>
</dbReference>
<dbReference type="Pfam" id="PF03641">
    <property type="entry name" value="Lysine_decarbox"/>
    <property type="match status" value="1"/>
</dbReference>
<evidence type="ECO:0000256" key="2">
    <source>
        <dbReference type="ARBA" id="ARBA00006763"/>
    </source>
</evidence>
<gene>
    <name evidence="4" type="ORF">NP590_13955</name>
</gene>
<dbReference type="InterPro" id="IPR031100">
    <property type="entry name" value="LOG_fam"/>
</dbReference>
<name>A0ABT1TKF0_9GAMM</name>
<dbReference type="PANTHER" id="PTHR31223">
    <property type="entry name" value="LOG FAMILY PROTEIN YJL055W"/>
    <property type="match status" value="1"/>
</dbReference>
<comment type="catalytic activity">
    <reaction evidence="1">
        <text>AMP + H2O = D-ribose 5-phosphate + adenine</text>
        <dbReference type="Rhea" id="RHEA:20129"/>
        <dbReference type="ChEBI" id="CHEBI:15377"/>
        <dbReference type="ChEBI" id="CHEBI:16708"/>
        <dbReference type="ChEBI" id="CHEBI:78346"/>
        <dbReference type="ChEBI" id="CHEBI:456215"/>
        <dbReference type="EC" id="3.2.2.4"/>
    </reaction>
</comment>
<dbReference type="EC" id="3.2.2.n1" evidence="3"/>
<dbReference type="SUPFAM" id="SSF102405">
    <property type="entry name" value="MCP/YpsA-like"/>
    <property type="match status" value="1"/>
</dbReference>
<accession>A0ABT1TKF0</accession>
<comment type="caution">
    <text evidence="4">The sequence shown here is derived from an EMBL/GenBank/DDBJ whole genome shotgun (WGS) entry which is preliminary data.</text>
</comment>
<comment type="similarity">
    <text evidence="2 3">Belongs to the LOG family.</text>
</comment>
<sequence length="196" mass="21354">MATIKSLCVYCGSSPGRSEVYADAARALAGALVERNIRLVYGGAGIGIMGILADRVLQLGGEVIGVIPKALSHKEVAHANLSQIIVTASMHERKMRMAELSDGFIALPGGIGTLEELFEIWTWAQLGFHRKPCGVLNVAGYYDGLLAFLDHVLAEQFVSRRYHGLLMVETGPDALLERYVAFQAPEVKRWVEEGEI</sequence>
<dbReference type="NCBIfam" id="TIGR00730">
    <property type="entry name" value="Rossman fold protein, TIGR00730 family"/>
    <property type="match status" value="1"/>
</dbReference>
<keyword evidence="3" id="KW-0203">Cytokinin biosynthesis</keyword>
<evidence type="ECO:0000256" key="3">
    <source>
        <dbReference type="RuleBase" id="RU363015"/>
    </source>
</evidence>
<organism evidence="4 5">
    <name type="scientific">Methylomonas subterranea</name>
    <dbReference type="NCBI Taxonomy" id="2952225"/>
    <lineage>
        <taxon>Bacteria</taxon>
        <taxon>Pseudomonadati</taxon>
        <taxon>Pseudomonadota</taxon>
        <taxon>Gammaproteobacteria</taxon>
        <taxon>Methylococcales</taxon>
        <taxon>Methylococcaceae</taxon>
        <taxon>Methylomonas</taxon>
    </lineage>
</organism>
<protein>
    <recommendedName>
        <fullName evidence="3">Cytokinin riboside 5'-monophosphate phosphoribohydrolase</fullName>
        <ecNumber evidence="3">3.2.2.n1</ecNumber>
    </recommendedName>
</protein>